<feature type="non-terminal residue" evidence="1">
    <location>
        <position position="1"/>
    </location>
</feature>
<dbReference type="EMBL" id="JAJJMA010066846">
    <property type="protein sequence ID" value="MCL7027321.1"/>
    <property type="molecule type" value="Genomic_DNA"/>
</dbReference>
<name>A0AA41V1H8_PAPNU</name>
<protein>
    <submittedName>
        <fullName evidence="1">Uncharacterized protein</fullName>
    </submittedName>
</protein>
<comment type="caution">
    <text evidence="1">The sequence shown here is derived from an EMBL/GenBank/DDBJ whole genome shotgun (WGS) entry which is preliminary data.</text>
</comment>
<dbReference type="AlphaFoldDB" id="A0AA41V1H8"/>
<evidence type="ECO:0000313" key="1">
    <source>
        <dbReference type="EMBL" id="MCL7027321.1"/>
    </source>
</evidence>
<sequence length="130" mass="15346">MATGSLRRTLQRASSALNFSFSNPNRLISHHTQSISSTSQCLIQLNPWQPTWAFRTFGHSKRNPNLEAEYEPPKKKWKSKKKFKMQLLREKTKRKLANKKDPRNLTVKGKKQKFLNPEERIKDKIEKVRQ</sequence>
<organism evidence="1 2">
    <name type="scientific">Papaver nudicaule</name>
    <name type="common">Iceland poppy</name>
    <dbReference type="NCBI Taxonomy" id="74823"/>
    <lineage>
        <taxon>Eukaryota</taxon>
        <taxon>Viridiplantae</taxon>
        <taxon>Streptophyta</taxon>
        <taxon>Embryophyta</taxon>
        <taxon>Tracheophyta</taxon>
        <taxon>Spermatophyta</taxon>
        <taxon>Magnoliopsida</taxon>
        <taxon>Ranunculales</taxon>
        <taxon>Papaveraceae</taxon>
        <taxon>Papaveroideae</taxon>
        <taxon>Papaver</taxon>
    </lineage>
</organism>
<accession>A0AA41V1H8</accession>
<gene>
    <name evidence="1" type="ORF">MKW94_028799</name>
</gene>
<keyword evidence="2" id="KW-1185">Reference proteome</keyword>
<dbReference type="Proteomes" id="UP001177140">
    <property type="component" value="Unassembled WGS sequence"/>
</dbReference>
<evidence type="ECO:0000313" key="2">
    <source>
        <dbReference type="Proteomes" id="UP001177140"/>
    </source>
</evidence>
<proteinExistence type="predicted"/>
<reference evidence="1" key="1">
    <citation type="submission" date="2022-03" db="EMBL/GenBank/DDBJ databases">
        <title>A functionally conserved STORR gene fusion in Papaver species that diverged 16.8 million years ago.</title>
        <authorList>
            <person name="Catania T."/>
        </authorList>
    </citation>
    <scope>NUCLEOTIDE SEQUENCE</scope>
    <source>
        <strain evidence="1">S-191538</strain>
    </source>
</reference>